<accession>E3RGB2</accession>
<dbReference type="OrthoDB" id="4850726at2759"/>
<dbReference type="InterPro" id="IPR052895">
    <property type="entry name" value="HetReg/Transcr_Mod"/>
</dbReference>
<dbReference type="STRING" id="861557.E3RGB2"/>
<dbReference type="PANTHER" id="PTHR24148">
    <property type="entry name" value="ANKYRIN REPEAT DOMAIN-CONTAINING PROTEIN 39 HOMOLOG-RELATED"/>
    <property type="match status" value="1"/>
</dbReference>
<dbReference type="InterPro" id="IPR010730">
    <property type="entry name" value="HET"/>
</dbReference>
<reference evidence="2 3" key="1">
    <citation type="journal article" date="2010" name="Genome Biol.">
        <title>A first genome assembly of the barley fungal pathogen Pyrenophora teres f. teres.</title>
        <authorList>
            <person name="Ellwood S.R."/>
            <person name="Liu Z."/>
            <person name="Syme R.A."/>
            <person name="Lai Z."/>
            <person name="Hane J.K."/>
            <person name="Keiper F."/>
            <person name="Moffat C.S."/>
            <person name="Oliver R.P."/>
            <person name="Friesen T.L."/>
        </authorList>
    </citation>
    <scope>NUCLEOTIDE SEQUENCE [LARGE SCALE GENOMIC DNA]</scope>
    <source>
        <strain evidence="2 3">0-1</strain>
    </source>
</reference>
<dbReference type="AlphaFoldDB" id="E3RGB2"/>
<dbReference type="Pfam" id="PF06985">
    <property type="entry name" value="HET"/>
    <property type="match status" value="1"/>
</dbReference>
<evidence type="ECO:0000313" key="2">
    <source>
        <dbReference type="EMBL" id="EFQ95239.1"/>
    </source>
</evidence>
<dbReference type="KEGG" id="pte:PTT_06826"/>
<name>E3RGB2_PYRTT</name>
<dbReference type="PANTHER" id="PTHR24148:SF73">
    <property type="entry name" value="HET DOMAIN PROTEIN (AFU_ORTHOLOGUE AFUA_8G01020)"/>
    <property type="match status" value="1"/>
</dbReference>
<evidence type="ECO:0000313" key="3">
    <source>
        <dbReference type="Proteomes" id="UP000001067"/>
    </source>
</evidence>
<feature type="domain" description="Heterokaryon incompatibility" evidence="1">
    <location>
        <begin position="107"/>
        <end position="256"/>
    </location>
</feature>
<organism evidence="3">
    <name type="scientific">Pyrenophora teres f. teres (strain 0-1)</name>
    <name type="common">Barley net blotch fungus</name>
    <name type="synonym">Drechslera teres f. teres</name>
    <dbReference type="NCBI Taxonomy" id="861557"/>
    <lineage>
        <taxon>Eukaryota</taxon>
        <taxon>Fungi</taxon>
        <taxon>Dikarya</taxon>
        <taxon>Ascomycota</taxon>
        <taxon>Pezizomycotina</taxon>
        <taxon>Dothideomycetes</taxon>
        <taxon>Pleosporomycetidae</taxon>
        <taxon>Pleosporales</taxon>
        <taxon>Pleosporineae</taxon>
        <taxon>Pleosporaceae</taxon>
        <taxon>Pyrenophora</taxon>
    </lineage>
</organism>
<protein>
    <recommendedName>
        <fullName evidence="1">Heterokaryon incompatibility domain-containing protein</fullName>
    </recommendedName>
</protein>
<gene>
    <name evidence="2" type="ORF">PTT_06826</name>
</gene>
<evidence type="ECO:0000259" key="1">
    <source>
        <dbReference type="Pfam" id="PF06985"/>
    </source>
</evidence>
<dbReference type="EMBL" id="GL532882">
    <property type="protein sequence ID" value="EFQ95239.1"/>
    <property type="molecule type" value="Genomic_DNA"/>
</dbReference>
<sequence>MNSLITQPLYTSLHDEKREIRLLDILPNLDDSQPVHCQLFAYSLEDLNDEYKKFLAEKSTTQGIGQHPKQEWTSYRLSHRLATQASLRRMQSTRPSPNLYRFQWGDFAALSYVWGDESNAREIIVNGHPVSVTANLDTALRQFRKQWEFSGHFKLWADSLCINQRDLIERAHHVRMMRDLYGSAWSVIAWLGKEEHHSTSAIQLLSDLAAFKDAGCVDEMKAHLVSDPLSCGVPHWPALESLMNRPYWTRLWIFQEIVIGGAATWLRCGNATINWKTFCTAVSVLQEHLWLEKDTCLQLAASVAGVNTEQIWRTKSLHLVYQDLSPLTRQISEKRMDFSFERLLDLANSGNCTNSRDRVYALIGLMSPTITHRLSPDYKIPVWRVYVEAARVFIQAEQSLDPLREGNPWGPAKGPSWAADWAWPGRIRWTRPHEHVWGPVHLFPRDLDNTRHHPYRASGDVPANARLLKTGILQCNGFVVDTICGLSARNIGYFEWSRSSIVRQSQWSSVYGDRLATSEALYRTLVADRISNGNKAEARHAAILHLPHSFELAKPQFAQRGWAFLGGQEGYYFRWERFRSANWDFPLGEGLLDSFFSDDIPADASEYDFCEVYSCSDRSAKKRRLMTTMKGYMGWAPDNTFGEENEQSRAGDLIAIIFGCSTPLAIRPCGDRFQVLGEAYVQGLMDGEAIDALREGKHATQSFVFC</sequence>
<dbReference type="eggNOG" id="ENOG502RVDG">
    <property type="taxonomic scope" value="Eukaryota"/>
</dbReference>
<keyword evidence="3" id="KW-1185">Reference proteome</keyword>
<proteinExistence type="predicted"/>
<dbReference type="HOGENOM" id="CLU_004184_7_2_1"/>
<dbReference type="Pfam" id="PF26639">
    <property type="entry name" value="Het-6_barrel"/>
    <property type="match status" value="1"/>
</dbReference>
<dbReference type="Proteomes" id="UP000001067">
    <property type="component" value="Unassembled WGS sequence"/>
</dbReference>